<dbReference type="GO" id="GO:0030896">
    <property type="term" value="C:checkpoint clamp complex"/>
    <property type="evidence" value="ECO:0007669"/>
    <property type="project" value="InterPro"/>
</dbReference>
<dbReference type="GO" id="GO:0000076">
    <property type="term" value="P:DNA replication checkpoint signaling"/>
    <property type="evidence" value="ECO:0007669"/>
    <property type="project" value="TreeGrafter"/>
</dbReference>
<protein>
    <submittedName>
        <fullName evidence="1">Uncharacterized protein</fullName>
    </submittedName>
</protein>
<dbReference type="Proteomes" id="UP001165122">
    <property type="component" value="Unassembled WGS sequence"/>
</dbReference>
<dbReference type="PANTHER" id="PTHR15237:SF0">
    <property type="entry name" value="CELL CYCLE CHECKPOINT CONTROL PROTEIN"/>
    <property type="match status" value="1"/>
</dbReference>
<dbReference type="PANTHER" id="PTHR15237">
    <property type="entry name" value="DNA REPAIR PROTEIN RAD9"/>
    <property type="match status" value="1"/>
</dbReference>
<dbReference type="GO" id="GO:0071479">
    <property type="term" value="P:cellular response to ionizing radiation"/>
    <property type="evidence" value="ECO:0007669"/>
    <property type="project" value="TreeGrafter"/>
</dbReference>
<keyword evidence="2" id="KW-1185">Reference proteome</keyword>
<dbReference type="GO" id="GO:0006281">
    <property type="term" value="P:DNA repair"/>
    <property type="evidence" value="ECO:0007669"/>
    <property type="project" value="TreeGrafter"/>
</dbReference>
<organism evidence="1 2">
    <name type="scientific">Triparma laevis f. longispina</name>
    <dbReference type="NCBI Taxonomy" id="1714387"/>
    <lineage>
        <taxon>Eukaryota</taxon>
        <taxon>Sar</taxon>
        <taxon>Stramenopiles</taxon>
        <taxon>Ochrophyta</taxon>
        <taxon>Bolidophyceae</taxon>
        <taxon>Parmales</taxon>
        <taxon>Triparmaceae</taxon>
        <taxon>Triparma</taxon>
    </lineage>
</organism>
<evidence type="ECO:0000313" key="2">
    <source>
        <dbReference type="Proteomes" id="UP001165122"/>
    </source>
</evidence>
<dbReference type="EMBL" id="BRXW01000439">
    <property type="protein sequence ID" value="GMH54881.1"/>
    <property type="molecule type" value="Genomic_DNA"/>
</dbReference>
<dbReference type="AlphaFoldDB" id="A0A9W6ZMT2"/>
<dbReference type="Gene3D" id="3.70.10.10">
    <property type="match status" value="1"/>
</dbReference>
<accession>A0A9W6ZMT2</accession>
<gene>
    <name evidence="1" type="ORF">TrLO_g13679</name>
</gene>
<comment type="caution">
    <text evidence="1">The sequence shown here is derived from an EMBL/GenBank/DDBJ whole genome shotgun (WGS) entry which is preliminary data.</text>
</comment>
<reference evidence="2" key="1">
    <citation type="journal article" date="2023" name="Commun. Biol.">
        <title>Genome analysis of Parmales, the sister group of diatoms, reveals the evolutionary specialization of diatoms from phago-mixotrophs to photoautotrophs.</title>
        <authorList>
            <person name="Ban H."/>
            <person name="Sato S."/>
            <person name="Yoshikawa S."/>
            <person name="Yamada K."/>
            <person name="Nakamura Y."/>
            <person name="Ichinomiya M."/>
            <person name="Sato N."/>
            <person name="Blanc-Mathieu R."/>
            <person name="Endo H."/>
            <person name="Kuwata A."/>
            <person name="Ogata H."/>
        </authorList>
    </citation>
    <scope>NUCLEOTIDE SEQUENCE [LARGE SCALE GENOMIC DNA]</scope>
    <source>
        <strain evidence="2">NIES 3700</strain>
    </source>
</reference>
<sequence>MESGCTLTHSLSMTPSQLTTVYAPTSSCSLTSLPSLHLSSLLDHMKKINEVHVTFSEDGVVVESFSNGVKGFSGSSKASLDAESLVKNEFKNDRELDGSVPGDVNERVCLVFSLKELRSLMQFCMASGGEGGGGGEVEAFYEVGGRPATFRMEGEGFRGELITATMDWKVNYVDKGGEKGGGEGGVEGGGGGEG</sequence>
<proteinExistence type="predicted"/>
<dbReference type="OrthoDB" id="41979at2759"/>
<dbReference type="Pfam" id="PF04139">
    <property type="entry name" value="Rad9"/>
    <property type="match status" value="1"/>
</dbReference>
<evidence type="ECO:0000313" key="1">
    <source>
        <dbReference type="EMBL" id="GMH54881.1"/>
    </source>
</evidence>
<dbReference type="GO" id="GO:0031573">
    <property type="term" value="P:mitotic intra-S DNA damage checkpoint signaling"/>
    <property type="evidence" value="ECO:0007669"/>
    <property type="project" value="TreeGrafter"/>
</dbReference>
<dbReference type="InterPro" id="IPR007268">
    <property type="entry name" value="Rad9/Ddc1"/>
</dbReference>
<name>A0A9W6ZMT2_9STRA</name>